<organism evidence="1 2">
    <name type="scientific">Heterobasidion irregulare (strain TC 32-1)</name>
    <dbReference type="NCBI Taxonomy" id="747525"/>
    <lineage>
        <taxon>Eukaryota</taxon>
        <taxon>Fungi</taxon>
        <taxon>Dikarya</taxon>
        <taxon>Basidiomycota</taxon>
        <taxon>Agaricomycotina</taxon>
        <taxon>Agaricomycetes</taxon>
        <taxon>Russulales</taxon>
        <taxon>Bondarzewiaceae</taxon>
        <taxon>Heterobasidion</taxon>
        <taxon>Heterobasidion annosum species complex</taxon>
    </lineage>
</organism>
<dbReference type="OrthoDB" id="3266450at2759"/>
<evidence type="ECO:0000313" key="1">
    <source>
        <dbReference type="EMBL" id="ETW76121.1"/>
    </source>
</evidence>
<gene>
    <name evidence="1" type="ORF">HETIRDRAFT_455685</name>
</gene>
<dbReference type="InParanoid" id="W4JTA1"/>
<dbReference type="EMBL" id="KI925465">
    <property type="protein sequence ID" value="ETW76121.1"/>
    <property type="molecule type" value="Genomic_DNA"/>
</dbReference>
<dbReference type="Proteomes" id="UP000030671">
    <property type="component" value="Unassembled WGS sequence"/>
</dbReference>
<evidence type="ECO:0000313" key="2">
    <source>
        <dbReference type="Proteomes" id="UP000030671"/>
    </source>
</evidence>
<accession>W4JTA1</accession>
<proteinExistence type="predicted"/>
<sequence length="324" mass="36124">MSLFGRYYRQDLTDEVLSLVVQGGVIRVEVMNAGPMAGLGLSDADAADRGKMKNHWRFAAVLKDDNGTSYGTTFGVDPENPASDEQNADFVRSKEPPMLNKDVVWKDIDRSGTAVVRAFPIIRSASGVPTGSKGKPPMWSDKEDFEHIVSLDKSGASIVHAPAGIRSASGVYIRQRAEGTPQAGIFGLRISEYYTPSDNTFAVFHIPVTIERLTLGEILLTFEEQGMFPFFFRKLDFAIFGCRDFIFNAVARLIEKGYTDGFVKEEEKHIFELLNFRYSRAREDIVGAMTLKSSTKARYFESAVDRAVWPQGFIAAVDDRVKFN</sequence>
<dbReference type="HOGENOM" id="CLU_858042_0_0_1"/>
<keyword evidence="2" id="KW-1185">Reference proteome</keyword>
<protein>
    <submittedName>
        <fullName evidence="1">Uncharacterized protein</fullName>
    </submittedName>
</protein>
<name>W4JTA1_HETIT</name>
<dbReference type="AlphaFoldDB" id="W4JTA1"/>
<dbReference type="KEGG" id="hir:HETIRDRAFT_455685"/>
<reference evidence="1 2" key="1">
    <citation type="journal article" date="2012" name="New Phytol.">
        <title>Insight into trade-off between wood decay and parasitism from the genome of a fungal forest pathogen.</title>
        <authorList>
            <person name="Olson A."/>
            <person name="Aerts A."/>
            <person name="Asiegbu F."/>
            <person name="Belbahri L."/>
            <person name="Bouzid O."/>
            <person name="Broberg A."/>
            <person name="Canback B."/>
            <person name="Coutinho P.M."/>
            <person name="Cullen D."/>
            <person name="Dalman K."/>
            <person name="Deflorio G."/>
            <person name="van Diepen L.T."/>
            <person name="Dunand C."/>
            <person name="Duplessis S."/>
            <person name="Durling M."/>
            <person name="Gonthier P."/>
            <person name="Grimwood J."/>
            <person name="Fossdal C.G."/>
            <person name="Hansson D."/>
            <person name="Henrissat B."/>
            <person name="Hietala A."/>
            <person name="Himmelstrand K."/>
            <person name="Hoffmeister D."/>
            <person name="Hogberg N."/>
            <person name="James T.Y."/>
            <person name="Karlsson M."/>
            <person name="Kohler A."/>
            <person name="Kues U."/>
            <person name="Lee Y.H."/>
            <person name="Lin Y.C."/>
            <person name="Lind M."/>
            <person name="Lindquist E."/>
            <person name="Lombard V."/>
            <person name="Lucas S."/>
            <person name="Lunden K."/>
            <person name="Morin E."/>
            <person name="Murat C."/>
            <person name="Park J."/>
            <person name="Raffaello T."/>
            <person name="Rouze P."/>
            <person name="Salamov A."/>
            <person name="Schmutz J."/>
            <person name="Solheim H."/>
            <person name="Stahlberg J."/>
            <person name="Velez H."/>
            <person name="de Vries R.P."/>
            <person name="Wiebenga A."/>
            <person name="Woodward S."/>
            <person name="Yakovlev I."/>
            <person name="Garbelotto M."/>
            <person name="Martin F."/>
            <person name="Grigoriev I.V."/>
            <person name="Stenlid J."/>
        </authorList>
    </citation>
    <scope>NUCLEOTIDE SEQUENCE [LARGE SCALE GENOMIC DNA]</scope>
    <source>
        <strain evidence="1 2">TC 32-1</strain>
    </source>
</reference>
<dbReference type="GeneID" id="20676649"/>
<dbReference type="RefSeq" id="XP_009552339.1">
    <property type="nucleotide sequence ID" value="XM_009554044.1"/>
</dbReference>